<organism evidence="1 2">
    <name type="scientific">Bacteroides ovatus</name>
    <dbReference type="NCBI Taxonomy" id="28116"/>
    <lineage>
        <taxon>Bacteria</taxon>
        <taxon>Pseudomonadati</taxon>
        <taxon>Bacteroidota</taxon>
        <taxon>Bacteroidia</taxon>
        <taxon>Bacteroidales</taxon>
        <taxon>Bacteroidaceae</taxon>
        <taxon>Bacteroides</taxon>
    </lineage>
</organism>
<proteinExistence type="predicted"/>
<gene>
    <name evidence="1" type="ORF">F3B98_32090</name>
</gene>
<sequence length="88" mass="10327">VWTEDGYILFWTAPKAETEMDKAIQYVVYRFGPKEKVNLDDPSHIVAITRNPFYKLPYETGKTKYRYVVTALDRIHNESKSVSKKVKL</sequence>
<accession>A0A642C3G5</accession>
<reference evidence="1 2" key="1">
    <citation type="journal article" date="2019" name="Nat. Med.">
        <title>A library of human gut bacterial isolates paired with longitudinal multiomics data enables mechanistic microbiome research.</title>
        <authorList>
            <person name="Poyet M."/>
            <person name="Groussin M."/>
            <person name="Gibbons S.M."/>
            <person name="Avila-Pacheco J."/>
            <person name="Jiang X."/>
            <person name="Kearney S.M."/>
            <person name="Perrotta A.R."/>
            <person name="Berdy B."/>
            <person name="Zhao S."/>
            <person name="Lieberman T.D."/>
            <person name="Swanson P.K."/>
            <person name="Smith M."/>
            <person name="Roesemann S."/>
            <person name="Alexander J.E."/>
            <person name="Rich S.A."/>
            <person name="Livny J."/>
            <person name="Vlamakis H."/>
            <person name="Clish C."/>
            <person name="Bullock K."/>
            <person name="Deik A."/>
            <person name="Scott J."/>
            <person name="Pierce K.A."/>
            <person name="Xavier R.J."/>
            <person name="Alm E.J."/>
        </authorList>
    </citation>
    <scope>NUCLEOTIDE SEQUENCE [LARGE SCALE GENOMIC DNA]</scope>
    <source>
        <strain evidence="1 2">BIOML-A14</strain>
    </source>
</reference>
<dbReference type="EMBL" id="VWFO01000607">
    <property type="protein sequence ID" value="KAA4647799.1"/>
    <property type="molecule type" value="Genomic_DNA"/>
</dbReference>
<evidence type="ECO:0000313" key="2">
    <source>
        <dbReference type="Proteomes" id="UP000435985"/>
    </source>
</evidence>
<dbReference type="Gene3D" id="2.60.40.10">
    <property type="entry name" value="Immunoglobulins"/>
    <property type="match status" value="1"/>
</dbReference>
<comment type="caution">
    <text evidence="1">The sequence shown here is derived from an EMBL/GenBank/DDBJ whole genome shotgun (WGS) entry which is preliminary data.</text>
</comment>
<evidence type="ECO:0000313" key="1">
    <source>
        <dbReference type="EMBL" id="KAA4647799.1"/>
    </source>
</evidence>
<feature type="non-terminal residue" evidence="1">
    <location>
        <position position="1"/>
    </location>
</feature>
<dbReference type="Proteomes" id="UP000435985">
    <property type="component" value="Unassembled WGS sequence"/>
</dbReference>
<dbReference type="InterPro" id="IPR013783">
    <property type="entry name" value="Ig-like_fold"/>
</dbReference>
<name>A0A642C3G5_BACOV</name>
<dbReference type="AlphaFoldDB" id="A0A642C3G5"/>
<protein>
    <submittedName>
        <fullName evidence="1">Uncharacterized protein</fullName>
    </submittedName>
</protein>